<dbReference type="SMART" id="SM00382">
    <property type="entry name" value="AAA"/>
    <property type="match status" value="1"/>
</dbReference>
<dbReference type="OrthoDB" id="9762517at2"/>
<feature type="transmembrane region" description="Helical" evidence="9">
    <location>
        <begin position="28"/>
        <end position="49"/>
    </location>
</feature>
<evidence type="ECO:0000256" key="1">
    <source>
        <dbReference type="ARBA" id="ARBA00004651"/>
    </source>
</evidence>
<dbReference type="CDD" id="cd18541">
    <property type="entry name" value="ABC_6TM_TmrB_like"/>
    <property type="match status" value="1"/>
</dbReference>
<comment type="subcellular location">
    <subcellularLocation>
        <location evidence="1">Cell membrane</location>
        <topology evidence="1">Multi-pass membrane protein</topology>
    </subcellularLocation>
</comment>
<dbReference type="Gene3D" id="1.20.1560.10">
    <property type="entry name" value="ABC transporter type 1, transmembrane domain"/>
    <property type="match status" value="1"/>
</dbReference>
<keyword evidence="7 9" id="KW-1133">Transmembrane helix</keyword>
<evidence type="ECO:0000256" key="3">
    <source>
        <dbReference type="ARBA" id="ARBA00022475"/>
    </source>
</evidence>
<evidence type="ECO:0000256" key="9">
    <source>
        <dbReference type="SAM" id="Phobius"/>
    </source>
</evidence>
<feature type="transmembrane region" description="Helical" evidence="9">
    <location>
        <begin position="147"/>
        <end position="165"/>
    </location>
</feature>
<dbReference type="SUPFAM" id="SSF52540">
    <property type="entry name" value="P-loop containing nucleoside triphosphate hydrolases"/>
    <property type="match status" value="1"/>
</dbReference>
<evidence type="ECO:0000256" key="2">
    <source>
        <dbReference type="ARBA" id="ARBA00022448"/>
    </source>
</evidence>
<sequence length="604" mass="65780">MPDCDFGDPLLQVLSELAPYLRRHTRQYLLGTVAVVMTALFITATPRVLALAIDALRSGGAGNGELRRYGLTIALLALSAAVFNLMQRRQMIVASRQIEAELRHDLFSRLTTLDRAFYDRSRTGDLMNLMTSDLATVREVLGPGFNMGSRVTLIAVGALIGMLALQPALGALIAVAVPALIVVAALLRRRVSQRFQEAQAKLSDIAARAQENFAGARLVRGYALEEREQRGFDDLNEEYVQLNLSLARVEAALPAVMGLLMAAAWLAILLIGGRLVIFGAGLSVGEYVAFTSYLALLAGPVVDFGRLLNIYQRGVTSWERLRRLLDARPLVRDSGRTDFSITGVQGDIEFRNVTLSIDGAQLLCGVNLRVPRGSSLGITGRTGSGKSLVAALIARQLDPTGGRVLIDGQDARELPLLVLRENIGFVPQEPFLFSDTLSENIAFGLPEARSLDEERALPMERVRWASGVAALEREVAKFPGQYDTLLGERGVTLSGGQRQRTAIARAVARQPRILILDDALSAVDTRTERRLLANLRELLHERTVLLVSHRVSALQHLDQIVVLDEGRVAEQGTHEELLARGGLYAELQRLQATSGGPGEEAEPV</sequence>
<dbReference type="Proteomes" id="UP000010467">
    <property type="component" value="Chromosome"/>
</dbReference>
<feature type="domain" description="ABC transporter" evidence="10">
    <location>
        <begin position="348"/>
        <end position="590"/>
    </location>
</feature>
<dbReference type="InterPro" id="IPR011527">
    <property type="entry name" value="ABC1_TM_dom"/>
</dbReference>
<dbReference type="eggNOG" id="COG1132">
    <property type="taxonomic scope" value="Bacteria"/>
</dbReference>
<gene>
    <name evidence="12" type="ordered locus">Deipe_2185</name>
</gene>
<keyword evidence="8 9" id="KW-0472">Membrane</keyword>
<dbReference type="PATRIC" id="fig|937777.3.peg.2187"/>
<proteinExistence type="predicted"/>
<evidence type="ECO:0000256" key="4">
    <source>
        <dbReference type="ARBA" id="ARBA00022692"/>
    </source>
</evidence>
<dbReference type="STRING" id="937777.Deipe_2185"/>
<keyword evidence="5" id="KW-0547">Nucleotide-binding</keyword>
<dbReference type="PROSITE" id="PS50893">
    <property type="entry name" value="ABC_TRANSPORTER_2"/>
    <property type="match status" value="1"/>
</dbReference>
<keyword evidence="3" id="KW-1003">Cell membrane</keyword>
<evidence type="ECO:0000256" key="7">
    <source>
        <dbReference type="ARBA" id="ARBA00022989"/>
    </source>
</evidence>
<keyword evidence="2" id="KW-0813">Transport</keyword>
<accession>L0A1H0</accession>
<dbReference type="HOGENOM" id="CLU_000604_84_6_0"/>
<keyword evidence="4 9" id="KW-0812">Transmembrane</keyword>
<dbReference type="Gene3D" id="3.40.50.300">
    <property type="entry name" value="P-loop containing nucleotide triphosphate hydrolases"/>
    <property type="match status" value="1"/>
</dbReference>
<organism evidence="12 13">
    <name type="scientific">Deinococcus peraridilitoris (strain DSM 19664 / LMG 22246 / CIP 109416 / KR-200)</name>
    <dbReference type="NCBI Taxonomy" id="937777"/>
    <lineage>
        <taxon>Bacteria</taxon>
        <taxon>Thermotogati</taxon>
        <taxon>Deinococcota</taxon>
        <taxon>Deinococci</taxon>
        <taxon>Deinococcales</taxon>
        <taxon>Deinococcaceae</taxon>
        <taxon>Deinococcus</taxon>
    </lineage>
</organism>
<evidence type="ECO:0000256" key="6">
    <source>
        <dbReference type="ARBA" id="ARBA00022840"/>
    </source>
</evidence>
<dbReference type="AlphaFoldDB" id="L0A1H0"/>
<dbReference type="GO" id="GO:0005524">
    <property type="term" value="F:ATP binding"/>
    <property type="evidence" value="ECO:0007669"/>
    <property type="project" value="UniProtKB-KW"/>
</dbReference>
<reference evidence="13" key="1">
    <citation type="submission" date="2012-03" db="EMBL/GenBank/DDBJ databases">
        <title>Complete sequence of chromosome of Deinococcus peraridilitoris DSM 19664.</title>
        <authorList>
            <person name="Lucas S."/>
            <person name="Copeland A."/>
            <person name="Lapidus A."/>
            <person name="Glavina del Rio T."/>
            <person name="Dalin E."/>
            <person name="Tice H."/>
            <person name="Bruce D."/>
            <person name="Goodwin L."/>
            <person name="Pitluck S."/>
            <person name="Peters L."/>
            <person name="Mikhailova N."/>
            <person name="Lu M."/>
            <person name="Kyrpides N."/>
            <person name="Mavromatis K."/>
            <person name="Ivanova N."/>
            <person name="Brettin T."/>
            <person name="Detter J.C."/>
            <person name="Han C."/>
            <person name="Larimer F."/>
            <person name="Land M."/>
            <person name="Hauser L."/>
            <person name="Markowitz V."/>
            <person name="Cheng J.-F."/>
            <person name="Hugenholtz P."/>
            <person name="Woyke T."/>
            <person name="Wu D."/>
            <person name="Pukall R."/>
            <person name="Steenblock K."/>
            <person name="Brambilla E."/>
            <person name="Klenk H.-P."/>
            <person name="Eisen J.A."/>
        </authorList>
    </citation>
    <scope>NUCLEOTIDE SEQUENCE [LARGE SCALE GENOMIC DNA]</scope>
    <source>
        <strain evidence="13">DSM 19664 / LMG 22246 / CIP 109416 / KR-200</strain>
    </source>
</reference>
<evidence type="ECO:0000313" key="12">
    <source>
        <dbReference type="EMBL" id="AFZ67671.1"/>
    </source>
</evidence>
<dbReference type="PANTHER" id="PTHR43394">
    <property type="entry name" value="ATP-DEPENDENT PERMEASE MDL1, MITOCHONDRIAL"/>
    <property type="match status" value="1"/>
</dbReference>
<dbReference type="GO" id="GO:0005886">
    <property type="term" value="C:plasma membrane"/>
    <property type="evidence" value="ECO:0007669"/>
    <property type="project" value="UniProtKB-SubCell"/>
</dbReference>
<dbReference type="InterPro" id="IPR003593">
    <property type="entry name" value="AAA+_ATPase"/>
</dbReference>
<keyword evidence="13" id="KW-1185">Reference proteome</keyword>
<dbReference type="GO" id="GO:0015421">
    <property type="term" value="F:ABC-type oligopeptide transporter activity"/>
    <property type="evidence" value="ECO:0007669"/>
    <property type="project" value="TreeGrafter"/>
</dbReference>
<dbReference type="KEGG" id="dpd:Deipe_2185"/>
<dbReference type="InterPro" id="IPR003439">
    <property type="entry name" value="ABC_transporter-like_ATP-bd"/>
</dbReference>
<evidence type="ECO:0000313" key="13">
    <source>
        <dbReference type="Proteomes" id="UP000010467"/>
    </source>
</evidence>
<evidence type="ECO:0000256" key="8">
    <source>
        <dbReference type="ARBA" id="ARBA00023136"/>
    </source>
</evidence>
<feature type="transmembrane region" description="Helical" evidence="9">
    <location>
        <begin position="171"/>
        <end position="187"/>
    </location>
</feature>
<feature type="domain" description="ABC transmembrane type-1" evidence="11">
    <location>
        <begin position="29"/>
        <end position="313"/>
    </location>
</feature>
<dbReference type="PANTHER" id="PTHR43394:SF1">
    <property type="entry name" value="ATP-BINDING CASSETTE SUB-FAMILY B MEMBER 10, MITOCHONDRIAL"/>
    <property type="match status" value="1"/>
</dbReference>
<dbReference type="InterPro" id="IPR036640">
    <property type="entry name" value="ABC1_TM_sf"/>
</dbReference>
<dbReference type="PROSITE" id="PS50929">
    <property type="entry name" value="ABC_TM1F"/>
    <property type="match status" value="1"/>
</dbReference>
<dbReference type="InterPro" id="IPR027417">
    <property type="entry name" value="P-loop_NTPase"/>
</dbReference>
<protein>
    <submittedName>
        <fullName evidence="12">ABC-type multidrug transport system, ATPase and permease component</fullName>
    </submittedName>
</protein>
<dbReference type="Pfam" id="PF00005">
    <property type="entry name" value="ABC_tran"/>
    <property type="match status" value="1"/>
</dbReference>
<dbReference type="Pfam" id="PF00664">
    <property type="entry name" value="ABC_membrane"/>
    <property type="match status" value="1"/>
</dbReference>
<dbReference type="EMBL" id="CP003382">
    <property type="protein sequence ID" value="AFZ67671.1"/>
    <property type="molecule type" value="Genomic_DNA"/>
</dbReference>
<evidence type="ECO:0000256" key="5">
    <source>
        <dbReference type="ARBA" id="ARBA00022741"/>
    </source>
</evidence>
<dbReference type="FunFam" id="3.40.50.300:FF:000221">
    <property type="entry name" value="Multidrug ABC transporter ATP-binding protein"/>
    <property type="match status" value="1"/>
</dbReference>
<feature type="transmembrane region" description="Helical" evidence="9">
    <location>
        <begin position="251"/>
        <end position="271"/>
    </location>
</feature>
<name>L0A1H0_DEIPD</name>
<dbReference type="SUPFAM" id="SSF90123">
    <property type="entry name" value="ABC transporter transmembrane region"/>
    <property type="match status" value="1"/>
</dbReference>
<evidence type="ECO:0000259" key="11">
    <source>
        <dbReference type="PROSITE" id="PS50929"/>
    </source>
</evidence>
<dbReference type="InterPro" id="IPR039421">
    <property type="entry name" value="Type_1_exporter"/>
</dbReference>
<keyword evidence="6" id="KW-0067">ATP-binding</keyword>
<feature type="transmembrane region" description="Helical" evidence="9">
    <location>
        <begin position="69"/>
        <end position="86"/>
    </location>
</feature>
<evidence type="ECO:0000259" key="10">
    <source>
        <dbReference type="PROSITE" id="PS50893"/>
    </source>
</evidence>
<dbReference type="GO" id="GO:0016887">
    <property type="term" value="F:ATP hydrolysis activity"/>
    <property type="evidence" value="ECO:0007669"/>
    <property type="project" value="InterPro"/>
</dbReference>